<evidence type="ECO:0000256" key="1">
    <source>
        <dbReference type="SAM" id="MobiDB-lite"/>
    </source>
</evidence>
<sequence>MMMNQNYVKGITRLLPSLPMHPSSFSCEDLKGIGFLNTTCELSYSLNIKHDVYIEAGSIYIVARNASLFRDSLINVTALAGEPPEDSTRTPKAVHGGGGEHGGRGAGCVMDSEKLPEDVWGWGYVFLGIPVVNKELWE</sequence>
<dbReference type="OrthoDB" id="1722131at2759"/>
<feature type="region of interest" description="Disordered" evidence="1">
    <location>
        <begin position="82"/>
        <end position="105"/>
    </location>
</feature>
<dbReference type="EMBL" id="CACTIH010000072">
    <property type="protein sequence ID" value="CAA2949368.1"/>
    <property type="molecule type" value="Genomic_DNA"/>
</dbReference>
<gene>
    <name evidence="2" type="ORF">OLEA9_A078291</name>
</gene>
<dbReference type="PANTHER" id="PTHR31513">
    <property type="entry name" value="EPHRIN TYPE-B RECEPTOR"/>
    <property type="match status" value="1"/>
</dbReference>
<dbReference type="AlphaFoldDB" id="A0A8S0PFV7"/>
<proteinExistence type="predicted"/>
<dbReference type="Proteomes" id="UP000594638">
    <property type="component" value="Unassembled WGS sequence"/>
</dbReference>
<dbReference type="PANTHER" id="PTHR31513:SF10">
    <property type="entry name" value="TYROSINE-PROTEIN KINASE EPHRIN TYPE A_B RECEPTOR-LIKE DOMAIN-CONTAINING PROTEIN"/>
    <property type="match status" value="1"/>
</dbReference>
<keyword evidence="3" id="KW-1185">Reference proteome</keyword>
<protein>
    <submittedName>
        <fullName evidence="2">Uncharacterized protein</fullName>
    </submittedName>
</protein>
<evidence type="ECO:0000313" key="3">
    <source>
        <dbReference type="Proteomes" id="UP000594638"/>
    </source>
</evidence>
<reference evidence="2 3" key="1">
    <citation type="submission" date="2019-12" db="EMBL/GenBank/DDBJ databases">
        <authorList>
            <person name="Alioto T."/>
            <person name="Alioto T."/>
            <person name="Gomez Garrido J."/>
        </authorList>
    </citation>
    <scope>NUCLEOTIDE SEQUENCE [LARGE SCALE GENOMIC DNA]</scope>
</reference>
<evidence type="ECO:0000313" key="2">
    <source>
        <dbReference type="EMBL" id="CAA2949368.1"/>
    </source>
</evidence>
<feature type="compositionally biased region" description="Gly residues" evidence="1">
    <location>
        <begin position="95"/>
        <end position="105"/>
    </location>
</feature>
<organism evidence="2 3">
    <name type="scientific">Olea europaea subsp. europaea</name>
    <dbReference type="NCBI Taxonomy" id="158383"/>
    <lineage>
        <taxon>Eukaryota</taxon>
        <taxon>Viridiplantae</taxon>
        <taxon>Streptophyta</taxon>
        <taxon>Embryophyta</taxon>
        <taxon>Tracheophyta</taxon>
        <taxon>Spermatophyta</taxon>
        <taxon>Magnoliopsida</taxon>
        <taxon>eudicotyledons</taxon>
        <taxon>Gunneridae</taxon>
        <taxon>Pentapetalae</taxon>
        <taxon>asterids</taxon>
        <taxon>lamiids</taxon>
        <taxon>Lamiales</taxon>
        <taxon>Oleaceae</taxon>
        <taxon>Oleeae</taxon>
        <taxon>Olea</taxon>
    </lineage>
</organism>
<comment type="caution">
    <text evidence="2">The sequence shown here is derived from an EMBL/GenBank/DDBJ whole genome shotgun (WGS) entry which is preliminary data.</text>
</comment>
<name>A0A8S0PFV7_OLEEU</name>
<dbReference type="Gramene" id="OE9A078291T1">
    <property type="protein sequence ID" value="OE9A078291C1"/>
    <property type="gene ID" value="OE9A078291"/>
</dbReference>
<accession>A0A8S0PFV7</accession>